<dbReference type="NCBIfam" id="TIGR00194">
    <property type="entry name" value="uvrC"/>
    <property type="match status" value="1"/>
</dbReference>
<dbReference type="SUPFAM" id="SSF82771">
    <property type="entry name" value="GIY-YIG endonuclease"/>
    <property type="match status" value="1"/>
</dbReference>
<dbReference type="Pfam" id="PF12826">
    <property type="entry name" value="HHH_2"/>
    <property type="match status" value="1"/>
</dbReference>
<dbReference type="Pfam" id="PF22920">
    <property type="entry name" value="UvrC_RNaseH"/>
    <property type="match status" value="1"/>
</dbReference>
<evidence type="ECO:0000313" key="10">
    <source>
        <dbReference type="Proteomes" id="UP000031386"/>
    </source>
</evidence>
<dbReference type="InterPro" id="IPR001162">
    <property type="entry name" value="UvrC_RNase_H_dom"/>
</dbReference>
<evidence type="ECO:0000256" key="3">
    <source>
        <dbReference type="ARBA" id="ARBA00022769"/>
    </source>
</evidence>
<keyword evidence="2 6" id="KW-0227">DNA damage</keyword>
<dbReference type="InterPro" id="IPR000305">
    <property type="entry name" value="GIY-YIG_endonuc"/>
</dbReference>
<sequence length="620" mass="72845">MQGNLKEFDINYELKKLPDLPGVYIMYDKDDKIIYVGKSVSLKNRVRSYFTTNHKYKKVQAMVEHIHRFEYIIVNNETESLVLEANLIKKNRPKYNINLKDDKQYPYIKITNEKFPKILKVRDVKEDKAQYFGPFPTISDLEKLMELSILIYNIRDCKLNFDKGKFLQRPCMSYYLGRCSAPCTQNIDRENYNNDVKRAIKFLSGDTTEIKEILLNRMKKASAKEEYELAMKYRDFLSEIDYLFTKQIFNIKKFKEYHLISYAYAENILVVAIFIVNDGLVVDRKHFIVENILDLEVEELFSNVIRQFYISHHNKVKEVYIDYSDEKFLNEISLFLANIFSEKSISVKNPKKGVKFDQMKILQKNANEILTKHIFDNKNINVKYLQAINYLKNILDINNLDRIECYDISNISGDFNVGSMVVYKNGFKSSKDYRKFKIKTVVGQDDYSSHREMLTRRFNRFLDEKINSAGSSFSEKPDLILMDGGKGHVNVAKEVLLEKNLDVPVIGLVKNDKHRTKGIIFEDNYIELDINTNIYRFLFDIQEEVHRFAINYHRSLQNKKLQNSVLDEIKGVGEIKKIKLLSHFGSISSIKKASVEELLMVDKMDKKTAKNIFEFFNNEG</sequence>
<dbReference type="InterPro" id="IPR050066">
    <property type="entry name" value="UvrABC_protein_C"/>
</dbReference>
<dbReference type="PANTHER" id="PTHR30562">
    <property type="entry name" value="UVRC/OXIDOREDUCTASE"/>
    <property type="match status" value="1"/>
</dbReference>
<evidence type="ECO:0000259" key="8">
    <source>
        <dbReference type="PROSITE" id="PS50165"/>
    </source>
</evidence>
<dbReference type="GO" id="GO:0009381">
    <property type="term" value="F:excinuclease ABC activity"/>
    <property type="evidence" value="ECO:0007669"/>
    <property type="project" value="UniProtKB-UniRule"/>
</dbReference>
<dbReference type="GO" id="GO:0009380">
    <property type="term" value="C:excinuclease repair complex"/>
    <property type="evidence" value="ECO:0007669"/>
    <property type="project" value="InterPro"/>
</dbReference>
<dbReference type="Gene3D" id="3.40.1440.10">
    <property type="entry name" value="GIY-YIG endonuclease"/>
    <property type="match status" value="1"/>
</dbReference>
<dbReference type="GO" id="GO:0009432">
    <property type="term" value="P:SOS response"/>
    <property type="evidence" value="ECO:0007669"/>
    <property type="project" value="UniProtKB-UniRule"/>
</dbReference>
<keyword evidence="6" id="KW-0742">SOS response</keyword>
<gene>
    <name evidence="6" type="primary">uvrC</name>
    <name evidence="9" type="ORF">NW74_02605</name>
</gene>
<dbReference type="PROSITE" id="PS50164">
    <property type="entry name" value="GIY_YIG"/>
    <property type="match status" value="1"/>
</dbReference>
<dbReference type="SMART" id="SM00465">
    <property type="entry name" value="GIYc"/>
    <property type="match status" value="1"/>
</dbReference>
<dbReference type="InterPro" id="IPR038476">
    <property type="entry name" value="UvrC_RNase_H_dom_sf"/>
</dbReference>
<keyword evidence="4 6" id="KW-0267">Excision nuclease</keyword>
<keyword evidence="10" id="KW-1185">Reference proteome</keyword>
<evidence type="ECO:0000256" key="5">
    <source>
        <dbReference type="ARBA" id="ARBA00023204"/>
    </source>
</evidence>
<evidence type="ECO:0000259" key="7">
    <source>
        <dbReference type="PROSITE" id="PS50164"/>
    </source>
</evidence>
<dbReference type="CDD" id="cd10434">
    <property type="entry name" value="GIY-YIG_UvrC_Cho"/>
    <property type="match status" value="1"/>
</dbReference>
<dbReference type="InterPro" id="IPR004791">
    <property type="entry name" value="UvrC"/>
</dbReference>
<proteinExistence type="inferred from homology"/>
<dbReference type="Gene3D" id="3.30.420.340">
    <property type="entry name" value="UvrC, RNAse H endonuclease domain"/>
    <property type="match status" value="1"/>
</dbReference>
<name>A0A0B4S0C0_9FIRM</name>
<dbReference type="KEGG" id="pmic:NW74_02605"/>
<dbReference type="PROSITE" id="PS50165">
    <property type="entry name" value="UVRC"/>
    <property type="match status" value="1"/>
</dbReference>
<dbReference type="GO" id="GO:0006289">
    <property type="term" value="P:nucleotide-excision repair"/>
    <property type="evidence" value="ECO:0007669"/>
    <property type="project" value="UniProtKB-UniRule"/>
</dbReference>
<dbReference type="Pfam" id="PF08459">
    <property type="entry name" value="UvrC_RNaseH_dom"/>
    <property type="match status" value="1"/>
</dbReference>
<comment type="function">
    <text evidence="6">The UvrABC repair system catalyzes the recognition and processing of DNA lesions. UvrC both incises the 5' and 3' sides of the lesion. The N-terminal half is responsible for the 3' incision and the C-terminal half is responsible for the 5' incision.</text>
</comment>
<dbReference type="InterPro" id="IPR010994">
    <property type="entry name" value="RuvA_2-like"/>
</dbReference>
<evidence type="ECO:0000256" key="1">
    <source>
        <dbReference type="ARBA" id="ARBA00022490"/>
    </source>
</evidence>
<dbReference type="STRING" id="33033.NW74_02605"/>
<dbReference type="EMBL" id="CP009761">
    <property type="protein sequence ID" value="AIZ36302.1"/>
    <property type="molecule type" value="Genomic_DNA"/>
</dbReference>
<evidence type="ECO:0000313" key="9">
    <source>
        <dbReference type="EMBL" id="AIZ36302.1"/>
    </source>
</evidence>
<evidence type="ECO:0000256" key="6">
    <source>
        <dbReference type="HAMAP-Rule" id="MF_00203"/>
    </source>
</evidence>
<dbReference type="HAMAP" id="MF_00203">
    <property type="entry name" value="UvrC"/>
    <property type="match status" value="1"/>
</dbReference>
<dbReference type="AlphaFoldDB" id="A0A0B4S0C0"/>
<organism evidence="9 10">
    <name type="scientific">Parvimonas micra</name>
    <dbReference type="NCBI Taxonomy" id="33033"/>
    <lineage>
        <taxon>Bacteria</taxon>
        <taxon>Bacillati</taxon>
        <taxon>Bacillota</taxon>
        <taxon>Tissierellia</taxon>
        <taxon>Tissierellales</taxon>
        <taxon>Peptoniphilaceae</taxon>
        <taxon>Parvimonas</taxon>
    </lineage>
</organism>
<dbReference type="InterPro" id="IPR047296">
    <property type="entry name" value="GIY-YIG_UvrC_Cho"/>
</dbReference>
<keyword evidence="3 6" id="KW-0228">DNA excision</keyword>
<keyword evidence="5 6" id="KW-0234">DNA repair</keyword>
<feature type="domain" description="GIY-YIG" evidence="7">
    <location>
        <begin position="19"/>
        <end position="97"/>
    </location>
</feature>
<dbReference type="InterPro" id="IPR036876">
    <property type="entry name" value="UVR_dom_sf"/>
</dbReference>
<dbReference type="InterPro" id="IPR035901">
    <property type="entry name" value="GIY-YIG_endonuc_sf"/>
</dbReference>
<dbReference type="Proteomes" id="UP000031386">
    <property type="component" value="Chromosome"/>
</dbReference>
<keyword evidence="1 6" id="KW-0963">Cytoplasm</keyword>
<dbReference type="SUPFAM" id="SSF46600">
    <property type="entry name" value="C-terminal UvrC-binding domain of UvrB"/>
    <property type="match status" value="1"/>
</dbReference>
<feature type="domain" description="UvrC family homology region profile" evidence="8">
    <location>
        <begin position="259"/>
        <end position="496"/>
    </location>
</feature>
<dbReference type="GO" id="GO:0003677">
    <property type="term" value="F:DNA binding"/>
    <property type="evidence" value="ECO:0007669"/>
    <property type="project" value="UniProtKB-UniRule"/>
</dbReference>
<dbReference type="SUPFAM" id="SSF47781">
    <property type="entry name" value="RuvA domain 2-like"/>
    <property type="match status" value="1"/>
</dbReference>
<dbReference type="PANTHER" id="PTHR30562:SF1">
    <property type="entry name" value="UVRABC SYSTEM PROTEIN C"/>
    <property type="match status" value="1"/>
</dbReference>
<dbReference type="FunFam" id="3.40.1440.10:FF:000001">
    <property type="entry name" value="UvrABC system protein C"/>
    <property type="match status" value="1"/>
</dbReference>
<dbReference type="InterPro" id="IPR041663">
    <property type="entry name" value="DisA/LigA_HHH"/>
</dbReference>
<dbReference type="InterPro" id="IPR001943">
    <property type="entry name" value="UVR_dom"/>
</dbReference>
<dbReference type="Pfam" id="PF02151">
    <property type="entry name" value="UVR"/>
    <property type="match status" value="1"/>
</dbReference>
<comment type="similarity">
    <text evidence="6">Belongs to the UvrC family.</text>
</comment>
<dbReference type="Pfam" id="PF01541">
    <property type="entry name" value="GIY-YIG"/>
    <property type="match status" value="1"/>
</dbReference>
<dbReference type="OrthoDB" id="9804933at2"/>
<dbReference type="RefSeq" id="WP_041953688.1">
    <property type="nucleotide sequence ID" value="NZ_CP009761.1"/>
</dbReference>
<evidence type="ECO:0000256" key="4">
    <source>
        <dbReference type="ARBA" id="ARBA00022881"/>
    </source>
</evidence>
<dbReference type="Gene3D" id="1.10.150.20">
    <property type="entry name" value="5' to 3' exonuclease, C-terminal subdomain"/>
    <property type="match status" value="1"/>
</dbReference>
<protein>
    <recommendedName>
        <fullName evidence="6">UvrABC system protein C</fullName>
        <shortName evidence="6">Protein UvrC</shortName>
    </recommendedName>
    <alternativeName>
        <fullName evidence="6">Excinuclease ABC subunit C</fullName>
    </alternativeName>
</protein>
<comment type="subcellular location">
    <subcellularLocation>
        <location evidence="6">Cytoplasm</location>
    </subcellularLocation>
</comment>
<evidence type="ECO:0000256" key="2">
    <source>
        <dbReference type="ARBA" id="ARBA00022763"/>
    </source>
</evidence>
<reference evidence="9 10" key="1">
    <citation type="submission" date="2014-10" db="EMBL/GenBank/DDBJ databases">
        <title>Complete genome sequence of Parvimonas micra KCOM 1535 (= ChDC B708).</title>
        <authorList>
            <person name="Kook J.-K."/>
            <person name="Park S.-N."/>
            <person name="Lim Y.K."/>
            <person name="Roh H."/>
        </authorList>
    </citation>
    <scope>NUCLEOTIDE SEQUENCE [LARGE SCALE GENOMIC DNA]</scope>
    <source>
        <strain evidence="10">KCOM 1535 / ChDC B708</strain>
    </source>
</reference>
<dbReference type="GO" id="GO:0005737">
    <property type="term" value="C:cytoplasm"/>
    <property type="evidence" value="ECO:0007669"/>
    <property type="project" value="UniProtKB-SubCell"/>
</dbReference>
<accession>A0A0B4S0C0</accession>
<comment type="subunit">
    <text evidence="6">Interacts with UvrB in an incision complex.</text>
</comment>